<dbReference type="Gene3D" id="3.40.50.2300">
    <property type="match status" value="1"/>
</dbReference>
<dbReference type="FunFam" id="3.30.565.10:FF:000049">
    <property type="entry name" value="Two-component sensor histidine kinase"/>
    <property type="match status" value="1"/>
</dbReference>
<evidence type="ECO:0000256" key="3">
    <source>
        <dbReference type="ARBA" id="ARBA00022553"/>
    </source>
</evidence>
<dbReference type="InterPro" id="IPR050736">
    <property type="entry name" value="Sensor_HK_Regulatory"/>
</dbReference>
<feature type="domain" description="Response regulatory" evidence="9">
    <location>
        <begin position="825"/>
        <end position="942"/>
    </location>
</feature>
<evidence type="ECO:0000313" key="12">
    <source>
        <dbReference type="Proteomes" id="UP000215367"/>
    </source>
</evidence>
<dbReference type="PROSITE" id="PS50113">
    <property type="entry name" value="PAC"/>
    <property type="match status" value="2"/>
</dbReference>
<dbReference type="SUPFAM" id="SSF47384">
    <property type="entry name" value="Homodimeric domain of signal transducing histidine kinase"/>
    <property type="match status" value="1"/>
</dbReference>
<feature type="domain" description="Histidine kinase" evidence="8">
    <location>
        <begin position="589"/>
        <end position="803"/>
    </location>
</feature>
<feature type="domain" description="PAC" evidence="10">
    <location>
        <begin position="391"/>
        <end position="443"/>
    </location>
</feature>
<keyword evidence="6" id="KW-0902">Two-component regulatory system</keyword>
<dbReference type="CDD" id="cd00156">
    <property type="entry name" value="REC"/>
    <property type="match status" value="1"/>
</dbReference>
<dbReference type="Pfam" id="PF00512">
    <property type="entry name" value="HisKA"/>
    <property type="match status" value="1"/>
</dbReference>
<dbReference type="Pfam" id="PF08447">
    <property type="entry name" value="PAS_3"/>
    <property type="match status" value="1"/>
</dbReference>
<dbReference type="GO" id="GO:0000155">
    <property type="term" value="F:phosphorelay sensor kinase activity"/>
    <property type="evidence" value="ECO:0007669"/>
    <property type="project" value="InterPro"/>
</dbReference>
<evidence type="ECO:0000256" key="2">
    <source>
        <dbReference type="ARBA" id="ARBA00012438"/>
    </source>
</evidence>
<dbReference type="SUPFAM" id="SSF55874">
    <property type="entry name" value="ATPase domain of HSP90 chaperone/DNA topoisomerase II/histidine kinase"/>
    <property type="match status" value="1"/>
</dbReference>
<evidence type="ECO:0000256" key="4">
    <source>
        <dbReference type="ARBA" id="ARBA00022679"/>
    </source>
</evidence>
<dbReference type="SMART" id="SM00448">
    <property type="entry name" value="REC"/>
    <property type="match status" value="1"/>
</dbReference>
<dbReference type="InterPro" id="IPR011006">
    <property type="entry name" value="CheY-like_superfamily"/>
</dbReference>
<dbReference type="Gene3D" id="2.10.70.100">
    <property type="match status" value="1"/>
</dbReference>
<feature type="modified residue" description="4-aspartylphosphate" evidence="7">
    <location>
        <position position="876"/>
    </location>
</feature>
<dbReference type="EC" id="2.7.13.3" evidence="2"/>
<dbReference type="SMART" id="SM00387">
    <property type="entry name" value="HATPase_c"/>
    <property type="match status" value="1"/>
</dbReference>
<dbReference type="PANTHER" id="PTHR43711:SF1">
    <property type="entry name" value="HISTIDINE KINASE 1"/>
    <property type="match status" value="1"/>
</dbReference>
<dbReference type="NCBIfam" id="TIGR00229">
    <property type="entry name" value="sensory_box"/>
    <property type="match status" value="1"/>
</dbReference>
<evidence type="ECO:0000259" key="10">
    <source>
        <dbReference type="PROSITE" id="PS50113"/>
    </source>
</evidence>
<dbReference type="SUPFAM" id="SSF55785">
    <property type="entry name" value="PYP-like sensor domain (PAS domain)"/>
    <property type="match status" value="2"/>
</dbReference>
<dbReference type="InterPro" id="IPR036890">
    <property type="entry name" value="HATPase_C_sf"/>
</dbReference>
<dbReference type="InterPro" id="IPR005467">
    <property type="entry name" value="His_kinase_dom"/>
</dbReference>
<dbReference type="Pfam" id="PF00072">
    <property type="entry name" value="Response_reg"/>
    <property type="match status" value="1"/>
</dbReference>
<dbReference type="SUPFAM" id="SSF52172">
    <property type="entry name" value="CheY-like"/>
    <property type="match status" value="1"/>
</dbReference>
<dbReference type="Gene3D" id="3.30.450.20">
    <property type="entry name" value="PAS domain"/>
    <property type="match status" value="3"/>
</dbReference>
<keyword evidence="11" id="KW-0614">Plasmid</keyword>
<evidence type="ECO:0000313" key="11">
    <source>
        <dbReference type="EMBL" id="OYD80299.1"/>
    </source>
</evidence>
<dbReference type="CDD" id="cd16922">
    <property type="entry name" value="HATPase_EvgS-ArcB-TorS-like"/>
    <property type="match status" value="1"/>
</dbReference>
<dbReference type="Gene3D" id="3.30.565.10">
    <property type="entry name" value="Histidine kinase-like ATPase, C-terminal domain"/>
    <property type="match status" value="1"/>
</dbReference>
<dbReference type="PRINTS" id="PR00344">
    <property type="entry name" value="BCTRLSENSOR"/>
</dbReference>
<evidence type="ECO:0000259" key="8">
    <source>
        <dbReference type="PROSITE" id="PS50109"/>
    </source>
</evidence>
<name>A0A235H381_AZOBR</name>
<dbReference type="EMBL" id="NOWT01000062">
    <property type="protein sequence ID" value="OYD80299.1"/>
    <property type="molecule type" value="Genomic_DNA"/>
</dbReference>
<dbReference type="InterPro" id="IPR035965">
    <property type="entry name" value="PAS-like_dom_sf"/>
</dbReference>
<keyword evidence="3 7" id="KW-0597">Phosphoprotein</keyword>
<dbReference type="PROSITE" id="PS50110">
    <property type="entry name" value="RESPONSE_REGULATORY"/>
    <property type="match status" value="1"/>
</dbReference>
<dbReference type="CDD" id="cd00082">
    <property type="entry name" value="HisKA"/>
    <property type="match status" value="1"/>
</dbReference>
<dbReference type="PROSITE" id="PS50109">
    <property type="entry name" value="HIS_KIN"/>
    <property type="match status" value="1"/>
</dbReference>
<geneLocation type="plasmid" evidence="11">
    <name>unnamed</name>
</geneLocation>
<accession>A0A235H381</accession>
<dbReference type="InterPro" id="IPR001789">
    <property type="entry name" value="Sig_transdc_resp-reg_receiver"/>
</dbReference>
<dbReference type="CDD" id="cd00130">
    <property type="entry name" value="PAS"/>
    <property type="match status" value="1"/>
</dbReference>
<protein>
    <recommendedName>
        <fullName evidence="2">histidine kinase</fullName>
        <ecNumber evidence="2">2.7.13.3</ecNumber>
    </recommendedName>
</protein>
<organism evidence="11 12">
    <name type="scientific">Azospirillum brasilense</name>
    <dbReference type="NCBI Taxonomy" id="192"/>
    <lineage>
        <taxon>Bacteria</taxon>
        <taxon>Pseudomonadati</taxon>
        <taxon>Pseudomonadota</taxon>
        <taxon>Alphaproteobacteria</taxon>
        <taxon>Rhodospirillales</taxon>
        <taxon>Azospirillaceae</taxon>
        <taxon>Azospirillum</taxon>
    </lineage>
</organism>
<dbReference type="AlphaFoldDB" id="A0A235H381"/>
<dbReference type="InterPro" id="IPR001610">
    <property type="entry name" value="PAC"/>
</dbReference>
<evidence type="ECO:0000259" key="9">
    <source>
        <dbReference type="PROSITE" id="PS50110"/>
    </source>
</evidence>
<dbReference type="InterPro" id="IPR013655">
    <property type="entry name" value="PAS_fold_3"/>
</dbReference>
<proteinExistence type="predicted"/>
<evidence type="ECO:0000256" key="6">
    <source>
        <dbReference type="ARBA" id="ARBA00023012"/>
    </source>
</evidence>
<keyword evidence="5" id="KW-0418">Kinase</keyword>
<feature type="domain" description="PAC" evidence="10">
    <location>
        <begin position="520"/>
        <end position="571"/>
    </location>
</feature>
<dbReference type="PANTHER" id="PTHR43711">
    <property type="entry name" value="TWO-COMPONENT HISTIDINE KINASE"/>
    <property type="match status" value="1"/>
</dbReference>
<evidence type="ECO:0000256" key="7">
    <source>
        <dbReference type="PROSITE-ProRule" id="PRU00169"/>
    </source>
</evidence>
<sequence length="948" mass="103204">MSVYSRLFLLLMATMLPLFVLEALTQANLRSERDREVQAIARRLLSLLEAEQHRTVEDVQHTLLVLTETGLERDGFRNCQAILDRLAKRLPPYLSLNVADTSGGVRCATDHLSVGSVVTDVESFRAALASTVPVVGKAGWEHAGTRPSIPFRLRLDGAGGEPAAVVSAGLQTDWLRDVLVQKPMPPNTSILLTDRSGVVLARIPAIPGVDGEVLPQAYRFLLEGEGHSVVELDGFDHVLRVTAYAPPGARSPLMLAVGIDKLTALKPVDVAMTRSLALFAAILVLSAMGAAWGLRHYLTTRDKLASYVVAKQHLLEGVLRSVPAGLFAVEASTAKLLFASAATERLLGPAVIEAWRRGKLVPRGAIHEDGSPYRPDEYPLARALRHGEEVRQEEMLYRHNGGQTAALIVNALPIRDEAGGISMAVGAFTDISARKDMEVALRQGEERLNLALQAADAGTFDWNLQTNAVAWSVHCFHLFGLMPGRDEPSFEAWARIVHPDDLGRVLSYVQEQTTLRCTDAQASYRVVHPDGSVRWIETTGRISYDAAKPVRMLGLSIDITQRRQMEDDLRRAKLEAEQADRAKSKFLAAASHDLRQPMQSMFLYLAALHGQVHSDRGRHTLAVLERNLDALKGLLDSLIDVSRLEAALIRPTIEDVEIGPVLDDIAASYVPVAREKGLAFTVDGQCPVTVRSDRHLLGRILRNLVENAIKFTEHGGVRLVCGVDHGHLRLEVQDTGIGIPADQQEQIFVEFHQIGNAARDRSQGIGLGLSIVQRLAQLLDHPVSVRSAPGEGAVFRIDIPLVVAEMTATSMPTALSQGCSGAGRLVVLVDDEISVLQGLEALFQDWGFETITGISADQALERLRVDGRTPVVILADYRLGEHRTGLEAIRSVREQAGLPIPGVILTGETVLDWEPEATAQDLKVLIKPVAPHKLAAQLNSILGTAAIL</sequence>
<comment type="caution">
    <text evidence="11">The sequence shown here is derived from an EMBL/GenBank/DDBJ whole genome shotgun (WGS) entry which is preliminary data.</text>
</comment>
<dbReference type="SMART" id="SM00388">
    <property type="entry name" value="HisKA"/>
    <property type="match status" value="1"/>
</dbReference>
<dbReference type="InterPro" id="IPR003594">
    <property type="entry name" value="HATPase_dom"/>
</dbReference>
<dbReference type="CDD" id="cd12914">
    <property type="entry name" value="PDC1_DGC_like"/>
    <property type="match status" value="1"/>
</dbReference>
<dbReference type="InterPro" id="IPR000700">
    <property type="entry name" value="PAS-assoc_C"/>
</dbReference>
<dbReference type="InterPro" id="IPR000014">
    <property type="entry name" value="PAS"/>
</dbReference>
<gene>
    <name evidence="11" type="ORF">CHT98_31935</name>
</gene>
<dbReference type="CDD" id="cd12915">
    <property type="entry name" value="PDC2_DGC_like"/>
    <property type="match status" value="1"/>
</dbReference>
<dbReference type="Pfam" id="PF02518">
    <property type="entry name" value="HATPase_c"/>
    <property type="match status" value="1"/>
</dbReference>
<dbReference type="InterPro" id="IPR004358">
    <property type="entry name" value="Sig_transdc_His_kin-like_C"/>
</dbReference>
<comment type="catalytic activity">
    <reaction evidence="1">
        <text>ATP + protein L-histidine = ADP + protein N-phospho-L-histidine.</text>
        <dbReference type="EC" id="2.7.13.3"/>
    </reaction>
</comment>
<evidence type="ECO:0000256" key="5">
    <source>
        <dbReference type="ARBA" id="ARBA00022777"/>
    </source>
</evidence>
<dbReference type="RefSeq" id="WP_094307368.1">
    <property type="nucleotide sequence ID" value="NZ_NOWT01000062.1"/>
</dbReference>
<dbReference type="Proteomes" id="UP000215367">
    <property type="component" value="Unassembled WGS sequence"/>
</dbReference>
<dbReference type="SMART" id="SM00086">
    <property type="entry name" value="PAC"/>
    <property type="match status" value="2"/>
</dbReference>
<dbReference type="InterPro" id="IPR036097">
    <property type="entry name" value="HisK_dim/P_sf"/>
</dbReference>
<evidence type="ECO:0000256" key="1">
    <source>
        <dbReference type="ARBA" id="ARBA00000085"/>
    </source>
</evidence>
<keyword evidence="4" id="KW-0808">Transferase</keyword>
<reference evidence="11 12" key="1">
    <citation type="submission" date="2017-07" db="EMBL/GenBank/DDBJ databases">
        <title>Whole genome sequence of Azospirillum brasilense 2A1, a potential biofertilizer strain.</title>
        <authorList>
            <person name="Fontana C.A."/>
            <person name="Toffoli L.M."/>
            <person name="Salazar S.M."/>
            <person name="Puglisi E."/>
            <person name="Pedraza R."/>
            <person name="Bassi D."/>
            <person name="Cocconcelli P.S."/>
        </authorList>
    </citation>
    <scope>NUCLEOTIDE SEQUENCE [LARGE SCALE GENOMIC DNA]</scope>
    <source>
        <strain evidence="11 12">2A1</strain>
        <plasmid evidence="11">unnamed</plasmid>
    </source>
</reference>
<dbReference type="InterPro" id="IPR003661">
    <property type="entry name" value="HisK_dim/P_dom"/>
</dbReference>
<dbReference type="Gene3D" id="1.10.287.130">
    <property type="match status" value="1"/>
</dbReference>